<dbReference type="InterPro" id="IPR023631">
    <property type="entry name" value="Amidase_dom"/>
</dbReference>
<protein>
    <submittedName>
        <fullName evidence="2">Aspartyl-tRNA(Asn)/glutamyl-tRNA(Gln) amidotransferase subunit A</fullName>
    </submittedName>
</protein>
<feature type="domain" description="Amidase" evidence="1">
    <location>
        <begin position="25"/>
        <end position="444"/>
    </location>
</feature>
<proteinExistence type="predicted"/>
<accession>A0A4R2GL36</accession>
<name>A0A4R2GL36_9HYPH</name>
<dbReference type="SUPFAM" id="SSF75304">
    <property type="entry name" value="Amidase signature (AS) enzymes"/>
    <property type="match status" value="1"/>
</dbReference>
<keyword evidence="2" id="KW-0808">Transferase</keyword>
<dbReference type="Proteomes" id="UP000294881">
    <property type="component" value="Unassembled WGS sequence"/>
</dbReference>
<dbReference type="PANTHER" id="PTHR11895:SF176">
    <property type="entry name" value="AMIDASE AMID-RELATED"/>
    <property type="match status" value="1"/>
</dbReference>
<dbReference type="PANTHER" id="PTHR11895">
    <property type="entry name" value="TRANSAMIDASE"/>
    <property type="match status" value="1"/>
</dbReference>
<dbReference type="InterPro" id="IPR036928">
    <property type="entry name" value="AS_sf"/>
</dbReference>
<dbReference type="InterPro" id="IPR000120">
    <property type="entry name" value="Amidase"/>
</dbReference>
<dbReference type="EMBL" id="SLWL01000018">
    <property type="protein sequence ID" value="TCO09409.1"/>
    <property type="molecule type" value="Genomic_DNA"/>
</dbReference>
<organism evidence="2 3">
    <name type="scientific">Camelimonas lactis</name>
    <dbReference type="NCBI Taxonomy" id="659006"/>
    <lineage>
        <taxon>Bacteria</taxon>
        <taxon>Pseudomonadati</taxon>
        <taxon>Pseudomonadota</taxon>
        <taxon>Alphaproteobacteria</taxon>
        <taxon>Hyphomicrobiales</taxon>
        <taxon>Chelatococcaceae</taxon>
        <taxon>Camelimonas</taxon>
    </lineage>
</organism>
<dbReference type="AlphaFoldDB" id="A0A4R2GL36"/>
<dbReference type="NCBIfam" id="NF005460">
    <property type="entry name" value="PRK07056.1"/>
    <property type="match status" value="1"/>
</dbReference>
<dbReference type="GO" id="GO:0016740">
    <property type="term" value="F:transferase activity"/>
    <property type="evidence" value="ECO:0007669"/>
    <property type="project" value="UniProtKB-KW"/>
</dbReference>
<dbReference type="OrthoDB" id="9811471at2"/>
<gene>
    <name evidence="2" type="ORF">EV666_11815</name>
</gene>
<evidence type="ECO:0000313" key="3">
    <source>
        <dbReference type="Proteomes" id="UP000294881"/>
    </source>
</evidence>
<sequence length="457" mass="46891">MSASRPTLASLARDLASGAVTSRQLVEQCLARIAAPAGEGARAFISVATESALAAADAMDRLRAVGMAPTPFAGIPIATKDLFDVRGEVTTAGSRVLADRGPATEDAVAVARLRAAGFIHIGRTNMTEFAYSGLGMNPHYGNPRTPWRRDEGRVSGGSTSGGAVAVADGMAFAALGTDTGGSCRIPAGFCGIVGYKPTASRVPQDGCTPLSPSLDSVGPLAASVDCCAVLDAVLAGEPARALKPAALAGLRLAVLRTVAMDGLDPDVAIAFAAALEAFAEAGATITEIEAPELSEIAPMNSKGGFTAAESYAWHRELIARSADGYDPRVLGRISRGRDQSAADYIQLLAHRRSIAARANARFTDYDAVVFPTVAMLPPRIADLGETPVDNGDAAYTAANLLALRNATLINVIDGCAVSLPIGAEDGPPVGLTIAGVSGNDRRILAIAAGMERLFRPA</sequence>
<evidence type="ECO:0000313" key="2">
    <source>
        <dbReference type="EMBL" id="TCO09409.1"/>
    </source>
</evidence>
<evidence type="ECO:0000259" key="1">
    <source>
        <dbReference type="Pfam" id="PF01425"/>
    </source>
</evidence>
<reference evidence="2 3" key="1">
    <citation type="submission" date="2019-03" db="EMBL/GenBank/DDBJ databases">
        <title>Genomic Encyclopedia of Type Strains, Phase IV (KMG-IV): sequencing the most valuable type-strain genomes for metagenomic binning, comparative biology and taxonomic classification.</title>
        <authorList>
            <person name="Goeker M."/>
        </authorList>
    </citation>
    <scope>NUCLEOTIDE SEQUENCE [LARGE SCALE GENOMIC DNA]</scope>
    <source>
        <strain evidence="2 3">DSM 22958</strain>
    </source>
</reference>
<dbReference type="Gene3D" id="3.90.1300.10">
    <property type="entry name" value="Amidase signature (AS) domain"/>
    <property type="match status" value="1"/>
</dbReference>
<comment type="caution">
    <text evidence="2">The sequence shown here is derived from an EMBL/GenBank/DDBJ whole genome shotgun (WGS) entry which is preliminary data.</text>
</comment>
<dbReference type="RefSeq" id="WP_132010282.1">
    <property type="nucleotide sequence ID" value="NZ_JBHUNN010000001.1"/>
</dbReference>
<dbReference type="Pfam" id="PF01425">
    <property type="entry name" value="Amidase"/>
    <property type="match status" value="1"/>
</dbReference>
<keyword evidence="3" id="KW-1185">Reference proteome</keyword>